<evidence type="ECO:0000256" key="1">
    <source>
        <dbReference type="ARBA" id="ARBA00001255"/>
    </source>
</evidence>
<dbReference type="InterPro" id="IPR031704">
    <property type="entry name" value="Glyco_hydro_36_N"/>
</dbReference>
<keyword evidence="7" id="KW-1185">Reference proteome</keyword>
<dbReference type="AlphaFoldDB" id="A0A7W9G850"/>
<dbReference type="CDD" id="cd14791">
    <property type="entry name" value="GH36"/>
    <property type="match status" value="1"/>
</dbReference>
<evidence type="ECO:0000256" key="3">
    <source>
        <dbReference type="ARBA" id="ARBA00022801"/>
    </source>
</evidence>
<evidence type="ECO:0000256" key="2">
    <source>
        <dbReference type="ARBA" id="ARBA00012755"/>
    </source>
</evidence>
<dbReference type="PROSITE" id="PS00512">
    <property type="entry name" value="ALPHA_GALACTOSIDASE"/>
    <property type="match status" value="1"/>
</dbReference>
<dbReference type="InterPro" id="IPR013785">
    <property type="entry name" value="Aldolase_TIM"/>
</dbReference>
<dbReference type="EC" id="3.2.1.22" evidence="2"/>
<dbReference type="Pfam" id="PF02065">
    <property type="entry name" value="Melibiase"/>
    <property type="match status" value="1"/>
</dbReference>
<feature type="domain" description="Glycosyl hydrolase family 36 N-terminal" evidence="5">
    <location>
        <begin position="29"/>
        <end position="260"/>
    </location>
</feature>
<keyword evidence="4 6" id="KW-0326">Glycosidase</keyword>
<organism evidence="6 7">
    <name type="scientific">Nonomuraea jabiensis</name>
    <dbReference type="NCBI Taxonomy" id="882448"/>
    <lineage>
        <taxon>Bacteria</taxon>
        <taxon>Bacillati</taxon>
        <taxon>Actinomycetota</taxon>
        <taxon>Actinomycetes</taxon>
        <taxon>Streptosporangiales</taxon>
        <taxon>Streptosporangiaceae</taxon>
        <taxon>Nonomuraea</taxon>
    </lineage>
</organism>
<dbReference type="InterPro" id="IPR002252">
    <property type="entry name" value="Glyco_hydro_36"/>
</dbReference>
<evidence type="ECO:0000313" key="6">
    <source>
        <dbReference type="EMBL" id="MBB5778968.1"/>
    </source>
</evidence>
<dbReference type="EMBL" id="JACHMB010000001">
    <property type="protein sequence ID" value="MBB5778968.1"/>
    <property type="molecule type" value="Genomic_DNA"/>
</dbReference>
<name>A0A7W9G850_9ACTN</name>
<protein>
    <recommendedName>
        <fullName evidence="2">alpha-galactosidase</fullName>
        <ecNumber evidence="2">3.2.1.22</ecNumber>
    </recommendedName>
</protein>
<dbReference type="InterPro" id="IPR038417">
    <property type="entry name" value="Alpga-gal_N_sf"/>
</dbReference>
<dbReference type="InterPro" id="IPR050985">
    <property type="entry name" value="Alpha-glycosidase_related"/>
</dbReference>
<dbReference type="GO" id="GO:0004557">
    <property type="term" value="F:alpha-galactosidase activity"/>
    <property type="evidence" value="ECO:0007669"/>
    <property type="project" value="UniProtKB-EC"/>
</dbReference>
<proteinExistence type="predicted"/>
<dbReference type="SUPFAM" id="SSF51445">
    <property type="entry name" value="(Trans)glycosidases"/>
    <property type="match status" value="1"/>
</dbReference>
<evidence type="ECO:0000259" key="5">
    <source>
        <dbReference type="Pfam" id="PF16875"/>
    </source>
</evidence>
<gene>
    <name evidence="6" type="ORF">HD596_005724</name>
</gene>
<dbReference type="RefSeq" id="WP_185072348.1">
    <property type="nucleotide sequence ID" value="NZ_JACHMB010000001.1"/>
</dbReference>
<dbReference type="PANTHER" id="PTHR43053">
    <property type="entry name" value="GLYCOSIDASE FAMILY 31"/>
    <property type="match status" value="1"/>
</dbReference>
<reference evidence="6 7" key="1">
    <citation type="submission" date="2020-08" db="EMBL/GenBank/DDBJ databases">
        <title>Sequencing the genomes of 1000 actinobacteria strains.</title>
        <authorList>
            <person name="Klenk H.-P."/>
        </authorList>
    </citation>
    <scope>NUCLEOTIDE SEQUENCE [LARGE SCALE GENOMIC DNA]</scope>
    <source>
        <strain evidence="6 7">DSM 45507</strain>
    </source>
</reference>
<dbReference type="PANTHER" id="PTHR43053:SF3">
    <property type="entry name" value="ALPHA-GALACTOSIDASE C-RELATED"/>
    <property type="match status" value="1"/>
</dbReference>
<dbReference type="GO" id="GO:0016052">
    <property type="term" value="P:carbohydrate catabolic process"/>
    <property type="evidence" value="ECO:0007669"/>
    <property type="project" value="InterPro"/>
</dbReference>
<dbReference type="Gene3D" id="2.70.98.60">
    <property type="entry name" value="alpha-galactosidase from lactobacil brevis"/>
    <property type="match status" value="1"/>
</dbReference>
<keyword evidence="3 6" id="KW-0378">Hydrolase</keyword>
<evidence type="ECO:0000256" key="4">
    <source>
        <dbReference type="ARBA" id="ARBA00023295"/>
    </source>
</evidence>
<comment type="catalytic activity">
    <reaction evidence="1">
        <text>Hydrolysis of terminal, non-reducing alpha-D-galactose residues in alpha-D-galactosides, including galactose oligosaccharides, galactomannans and galactolipids.</text>
        <dbReference type="EC" id="3.2.1.22"/>
    </reaction>
</comment>
<dbReference type="InterPro" id="IPR017853">
    <property type="entry name" value="GH"/>
</dbReference>
<sequence length="702" mass="77159">MTKSSDATRRVVHLRSAGTALILDLRQTGLPTVVHWGADPGPCDEAELEAVAEAAVPPHVINLVDGPVSHSVLPEGHTGWFGIPGLSGSRGGQAWAPRFTVSEAVQEGRRLTVEAADPATALGLRLTVELTGSGLVRLRTAVRNDGNDDCRVDAVSAVLPVPDRAVELLDLTGRWSQERQPQRGPFPVGVHLREGRRGRTGADAATVLVAGTTGFGFRSGEVWAVHTAWSGNHRTWAERTGEGFRTLGGGESLLPGEIVLRPGESYQTPELYFGWADGLDELAARFHRHLRERPGHPRSPRPVNLNVWEAVYFDHDLGKLLTLAERGAAIGVERFVLDDGWFHHRNGPDRGLGDWFVDERTWPGGLHPLVNRVKELGMTFGLWFEPEMISPNSQLAVEHPEWILRARPQLPPASRWQQVLDLAEPEAFAYVLERMSDIIAEYGVGYLKWDHNRDLIEAPGVHRQTLAAYRLMDELRAAFPGLEIESCSSGGARVDLAILEHTDRVWASDCIDPLERQSIQRWTSQLIPLELIGGHVASAVSHTTGRRHDLAFRAITSLFAHFGLELDLTALDDAETASLASWIALYKHYRELLHSGTLVRDEHPSTGRWLTGVVTPELALYSVAAVRRSREEPAGRMTFPGLDPARRYAIRLVGPDRDDLGNPPRWLDSPAVFGGATLATIGVRLPSLLPETAMLIEVAVVP</sequence>
<dbReference type="FunFam" id="3.20.20.70:FF:000118">
    <property type="entry name" value="Alpha-galactosidase"/>
    <property type="match status" value="1"/>
</dbReference>
<evidence type="ECO:0000313" key="7">
    <source>
        <dbReference type="Proteomes" id="UP000579153"/>
    </source>
</evidence>
<comment type="caution">
    <text evidence="6">The sequence shown here is derived from an EMBL/GenBank/DDBJ whole genome shotgun (WGS) entry which is preliminary data.</text>
</comment>
<dbReference type="Gene3D" id="3.20.20.70">
    <property type="entry name" value="Aldolase class I"/>
    <property type="match status" value="1"/>
</dbReference>
<accession>A0A7W9G850</accession>
<dbReference type="Proteomes" id="UP000579153">
    <property type="component" value="Unassembled WGS sequence"/>
</dbReference>
<dbReference type="PRINTS" id="PR00743">
    <property type="entry name" value="GLHYDRLASE36"/>
</dbReference>
<dbReference type="InterPro" id="IPR000111">
    <property type="entry name" value="Glyco_hydro_27/36_CS"/>
</dbReference>
<dbReference type="Pfam" id="PF16875">
    <property type="entry name" value="Glyco_hydro_36N"/>
    <property type="match status" value="1"/>
</dbReference>